<dbReference type="RefSeq" id="WP_036083831.1">
    <property type="nucleotide sequence ID" value="NZ_JPGK01000012.1"/>
</dbReference>
<dbReference type="EC" id="2.5.1.145" evidence="7"/>
<dbReference type="PATRIC" id="fig|178606.4.peg.2535"/>
<feature type="transmembrane region" description="Helical" evidence="7">
    <location>
        <begin position="96"/>
        <end position="113"/>
    </location>
</feature>
<dbReference type="InterPro" id="IPR001640">
    <property type="entry name" value="Lgt"/>
</dbReference>
<sequence>MIPYPDFNPVLLKMGPLKVRWYGLMYVVAFFVAYFLLKAEVRKKAFPLDKDGVYDLLSYAALGVILGGRLGYVLVYNLSYYLSHPLDILAVWKGGMSFHGGFLGVIVAGWLFCRRRHLPFLRLADLAVLPVPIGLFMGRMGNFINGELFGRATDVPWCMEFPMGGPICRHPSQLYEASMEGILLFSILFFLSRKTLPEGVLFGTFIGLYGLFRTIGELFRQPDPQLGFLFGPITMGQVLSVPMILIGAAIVYTRFRVSRSPVENGHLPPSSR</sequence>
<feature type="transmembrane region" description="Helical" evidence="7">
    <location>
        <begin position="199"/>
        <end position="216"/>
    </location>
</feature>
<evidence type="ECO:0000256" key="1">
    <source>
        <dbReference type="ARBA" id="ARBA00007150"/>
    </source>
</evidence>
<evidence type="ECO:0000256" key="4">
    <source>
        <dbReference type="ARBA" id="ARBA00022692"/>
    </source>
</evidence>
<comment type="subcellular location">
    <subcellularLocation>
        <location evidence="7">Cell membrane</location>
        <topology evidence="7">Multi-pass membrane protein</topology>
    </subcellularLocation>
</comment>
<proteinExistence type="inferred from homology"/>
<keyword evidence="3 7" id="KW-0808">Transferase</keyword>
<evidence type="ECO:0000313" key="9">
    <source>
        <dbReference type="Proteomes" id="UP000029452"/>
    </source>
</evidence>
<dbReference type="EMBL" id="JPGK01000012">
    <property type="protein sequence ID" value="KGA92778.1"/>
    <property type="molecule type" value="Genomic_DNA"/>
</dbReference>
<organism evidence="8 9">
    <name type="scientific">Leptospirillum ferriphilum</name>
    <dbReference type="NCBI Taxonomy" id="178606"/>
    <lineage>
        <taxon>Bacteria</taxon>
        <taxon>Pseudomonadati</taxon>
        <taxon>Nitrospirota</taxon>
        <taxon>Nitrospiria</taxon>
        <taxon>Nitrospirales</taxon>
        <taxon>Nitrospiraceae</taxon>
        <taxon>Leptospirillum</taxon>
    </lineage>
</organism>
<dbReference type="UniPathway" id="UPA00664"/>
<comment type="catalytic activity">
    <reaction evidence="7">
        <text>L-cysteinyl-[prolipoprotein] + a 1,2-diacyl-sn-glycero-3-phospho-(1'-sn-glycerol) = an S-1,2-diacyl-sn-glyceryl-L-cysteinyl-[prolipoprotein] + sn-glycerol 1-phosphate + H(+)</text>
        <dbReference type="Rhea" id="RHEA:56712"/>
        <dbReference type="Rhea" id="RHEA-COMP:14679"/>
        <dbReference type="Rhea" id="RHEA-COMP:14680"/>
        <dbReference type="ChEBI" id="CHEBI:15378"/>
        <dbReference type="ChEBI" id="CHEBI:29950"/>
        <dbReference type="ChEBI" id="CHEBI:57685"/>
        <dbReference type="ChEBI" id="CHEBI:64716"/>
        <dbReference type="ChEBI" id="CHEBI:140658"/>
        <dbReference type="EC" id="2.5.1.145"/>
    </reaction>
</comment>
<dbReference type="PANTHER" id="PTHR30589">
    <property type="entry name" value="PROLIPOPROTEIN DIACYLGLYCERYL TRANSFERASE"/>
    <property type="match status" value="1"/>
</dbReference>
<keyword evidence="8" id="KW-0449">Lipoprotein</keyword>
<dbReference type="PROSITE" id="PS01311">
    <property type="entry name" value="LGT"/>
    <property type="match status" value="1"/>
</dbReference>
<comment type="function">
    <text evidence="7">Catalyzes the transfer of the diacylglyceryl group from phosphatidylglycerol to the sulfhydryl group of the N-terminal cysteine of a prolipoprotein, the first step in the formation of mature lipoproteins.</text>
</comment>
<dbReference type="GO" id="GO:0042158">
    <property type="term" value="P:lipoprotein biosynthetic process"/>
    <property type="evidence" value="ECO:0007669"/>
    <property type="project" value="UniProtKB-UniRule"/>
</dbReference>
<dbReference type="Pfam" id="PF01790">
    <property type="entry name" value="LGT"/>
    <property type="match status" value="1"/>
</dbReference>
<dbReference type="GO" id="GO:0005886">
    <property type="term" value="C:plasma membrane"/>
    <property type="evidence" value="ECO:0007669"/>
    <property type="project" value="UniProtKB-SubCell"/>
</dbReference>
<keyword evidence="5 7" id="KW-1133">Transmembrane helix</keyword>
<comment type="caution">
    <text evidence="8">The sequence shown here is derived from an EMBL/GenBank/DDBJ whole genome shotgun (WGS) entry which is preliminary data.</text>
</comment>
<evidence type="ECO:0000256" key="2">
    <source>
        <dbReference type="ARBA" id="ARBA00022475"/>
    </source>
</evidence>
<dbReference type="GO" id="GO:0008961">
    <property type="term" value="F:phosphatidylglycerol-prolipoprotein diacylglyceryl transferase activity"/>
    <property type="evidence" value="ECO:0007669"/>
    <property type="project" value="UniProtKB-UniRule"/>
</dbReference>
<accession>A0A094W5P2</accession>
<evidence type="ECO:0000256" key="7">
    <source>
        <dbReference type="HAMAP-Rule" id="MF_01147"/>
    </source>
</evidence>
<reference evidence="8 9" key="1">
    <citation type="submission" date="2014-06" db="EMBL/GenBank/DDBJ databases">
        <title>Draft genome sequence of iron oxidizing acidophile Leptospirillum ferriphilum DSM14647.</title>
        <authorList>
            <person name="Cardenas J.P."/>
            <person name="Lazcano M."/>
            <person name="Ossandon F.J."/>
            <person name="Corbett M."/>
            <person name="Holmes D.S."/>
            <person name="Watkin E."/>
        </authorList>
    </citation>
    <scope>NUCLEOTIDE SEQUENCE [LARGE SCALE GENOMIC DNA]</scope>
    <source>
        <strain evidence="8 9">DSM 14647</strain>
    </source>
</reference>
<feature type="transmembrane region" description="Helical" evidence="7">
    <location>
        <begin position="174"/>
        <end position="192"/>
    </location>
</feature>
<comment type="pathway">
    <text evidence="7">Protein modification; lipoprotein biosynthesis (diacylglyceryl transfer).</text>
</comment>
<keyword evidence="6 7" id="KW-0472">Membrane</keyword>
<evidence type="ECO:0000256" key="5">
    <source>
        <dbReference type="ARBA" id="ARBA00022989"/>
    </source>
</evidence>
<dbReference type="OrthoDB" id="871140at2"/>
<feature type="transmembrane region" description="Helical" evidence="7">
    <location>
        <begin position="228"/>
        <end position="252"/>
    </location>
</feature>
<evidence type="ECO:0000256" key="3">
    <source>
        <dbReference type="ARBA" id="ARBA00022679"/>
    </source>
</evidence>
<dbReference type="Proteomes" id="UP000029452">
    <property type="component" value="Unassembled WGS sequence"/>
</dbReference>
<keyword evidence="4 7" id="KW-0812">Transmembrane</keyword>
<dbReference type="NCBIfam" id="TIGR00544">
    <property type="entry name" value="lgt"/>
    <property type="match status" value="1"/>
</dbReference>
<keyword evidence="8" id="KW-0328">Glycosyltransferase</keyword>
<keyword evidence="2 7" id="KW-1003">Cell membrane</keyword>
<feature type="transmembrane region" description="Helical" evidence="7">
    <location>
        <begin position="20"/>
        <end position="37"/>
    </location>
</feature>
<dbReference type="PANTHER" id="PTHR30589:SF0">
    <property type="entry name" value="PHOSPHATIDYLGLYCEROL--PROLIPOPROTEIN DIACYLGLYCERYL TRANSFERASE"/>
    <property type="match status" value="1"/>
</dbReference>
<feature type="transmembrane region" description="Helical" evidence="7">
    <location>
        <begin position="57"/>
        <end position="76"/>
    </location>
</feature>
<evidence type="ECO:0000256" key="6">
    <source>
        <dbReference type="ARBA" id="ARBA00023136"/>
    </source>
</evidence>
<name>A0A094W5P2_9BACT</name>
<protein>
    <recommendedName>
        <fullName evidence="7">Phosphatidylglycerol--prolipoprotein diacylglyceryl transferase</fullName>
        <ecNumber evidence="7">2.5.1.145</ecNumber>
    </recommendedName>
</protein>
<gene>
    <name evidence="7" type="primary">lgt</name>
    <name evidence="8" type="ORF">LptCag_0513</name>
</gene>
<evidence type="ECO:0000313" key="8">
    <source>
        <dbReference type="EMBL" id="KGA92778.1"/>
    </source>
</evidence>
<comment type="similarity">
    <text evidence="1 7">Belongs to the Lgt family.</text>
</comment>
<dbReference type="HAMAP" id="MF_01147">
    <property type="entry name" value="Lgt"/>
    <property type="match status" value="1"/>
</dbReference>
<feature type="binding site" evidence="7">
    <location>
        <position position="139"/>
    </location>
    <ligand>
        <name>a 1,2-diacyl-sn-glycero-3-phospho-(1'-sn-glycerol)</name>
        <dbReference type="ChEBI" id="CHEBI:64716"/>
    </ligand>
</feature>
<dbReference type="AlphaFoldDB" id="A0A094W5P2"/>
<feature type="transmembrane region" description="Helical" evidence="7">
    <location>
        <begin position="120"/>
        <end position="138"/>
    </location>
</feature>